<dbReference type="AlphaFoldDB" id="A0AAV1HXT2"/>
<dbReference type="GO" id="GO:0016480">
    <property type="term" value="P:negative regulation of transcription by RNA polymerase III"/>
    <property type="evidence" value="ECO:0007669"/>
    <property type="project" value="UniProtKB-UniRule"/>
</dbReference>
<keyword evidence="1" id="KW-0678">Repressor</keyword>
<dbReference type="GO" id="GO:0000994">
    <property type="term" value="F:RNA polymerase III core binding"/>
    <property type="evidence" value="ECO:0007669"/>
    <property type="project" value="TreeGrafter"/>
</dbReference>
<dbReference type="Gene3D" id="3.40.1000.50">
    <property type="entry name" value="Repressor of RNA polymerase III transcription Maf1"/>
    <property type="match status" value="1"/>
</dbReference>
<reference evidence="2 3" key="1">
    <citation type="submission" date="2023-10" db="EMBL/GenBank/DDBJ databases">
        <authorList>
            <person name="Maclean D."/>
            <person name="Macfadyen A."/>
        </authorList>
    </citation>
    <scope>NUCLEOTIDE SEQUENCE [LARGE SCALE GENOMIC DNA]</scope>
</reference>
<organism evidence="2 3">
    <name type="scientific">Coccomyxa viridis</name>
    <dbReference type="NCBI Taxonomy" id="1274662"/>
    <lineage>
        <taxon>Eukaryota</taxon>
        <taxon>Viridiplantae</taxon>
        <taxon>Chlorophyta</taxon>
        <taxon>core chlorophytes</taxon>
        <taxon>Trebouxiophyceae</taxon>
        <taxon>Trebouxiophyceae incertae sedis</taxon>
        <taxon>Coccomyxaceae</taxon>
        <taxon>Coccomyxa</taxon>
    </lineage>
</organism>
<evidence type="ECO:0000313" key="3">
    <source>
        <dbReference type="Proteomes" id="UP001314263"/>
    </source>
</evidence>
<dbReference type="PANTHER" id="PTHR22504:SF0">
    <property type="entry name" value="REPRESSOR OF RNA POLYMERASE III TRANSCRIPTION MAF1 HOMOLOG"/>
    <property type="match status" value="1"/>
</dbReference>
<name>A0AAV1HXT2_9CHLO</name>
<evidence type="ECO:0000313" key="2">
    <source>
        <dbReference type="EMBL" id="CAK0756853.1"/>
    </source>
</evidence>
<dbReference type="PANTHER" id="PTHR22504">
    <property type="entry name" value="REPRESSOR OF RNA POLYMERASE III TRANSCRIPTION MAF1"/>
    <property type="match status" value="1"/>
</dbReference>
<evidence type="ECO:0000256" key="1">
    <source>
        <dbReference type="PIRNR" id="PIRNR037240"/>
    </source>
</evidence>
<dbReference type="Pfam" id="PF09174">
    <property type="entry name" value="Maf1"/>
    <property type="match status" value="1"/>
</dbReference>
<sequence length="241" mass="26707">MRFLEYPSLARLSTFLDHVDCGEYVVQGDIEAYSCKLAGLDKKLSKSLDQDVQLGSSPLELSKSPVGPLAESSSRKTLIYLILTLNHCYPDYDFSLLRAHHFRKEPGVAAVEEAVDSHLLEVSKVWENTPGCGDAPFLDTIWTAIDEAVTLQDCEVYSYKSDGEADPFGEVGNVWSFNFFFYNRKQKRILYFACRGKTHAAASSSGEESSECAYNSDAEADLYPTENGSTQYGGIIGTMDL</sequence>
<keyword evidence="3" id="KW-1185">Reference proteome</keyword>
<dbReference type="PIRSF" id="PIRSF037240">
    <property type="entry name" value="RNA_polIII_Trep_MAF1"/>
    <property type="match status" value="1"/>
</dbReference>
<accession>A0AAV1HXT2</accession>
<keyword evidence="1" id="KW-0805">Transcription regulation</keyword>
<comment type="caution">
    <text evidence="2">The sequence shown here is derived from an EMBL/GenBank/DDBJ whole genome shotgun (WGS) entry which is preliminary data.</text>
</comment>
<comment type="similarity">
    <text evidence="1">Belongs to the MAF1 family.</text>
</comment>
<protein>
    <recommendedName>
        <fullName evidence="1">Repressor of RNA polymerase III transcription</fullName>
    </recommendedName>
</protein>
<dbReference type="InterPro" id="IPR038564">
    <property type="entry name" value="Maf1_sf"/>
</dbReference>
<dbReference type="FunFam" id="3.40.1000.50:FF:000003">
    <property type="entry name" value="Repressor of RNA polymerase III transcription MAF1"/>
    <property type="match status" value="1"/>
</dbReference>
<proteinExistence type="inferred from homology"/>
<keyword evidence="1" id="KW-0539">Nucleus</keyword>
<dbReference type="EMBL" id="CAUYUE010000003">
    <property type="protein sequence ID" value="CAK0756853.1"/>
    <property type="molecule type" value="Genomic_DNA"/>
</dbReference>
<comment type="subcellular location">
    <subcellularLocation>
        <location evidence="1">Nucleus</location>
    </subcellularLocation>
</comment>
<dbReference type="InterPro" id="IPR015257">
    <property type="entry name" value="Maf1"/>
</dbReference>
<dbReference type="Proteomes" id="UP001314263">
    <property type="component" value="Unassembled WGS sequence"/>
</dbReference>
<gene>
    <name evidence="2" type="ORF">CVIRNUC_002489</name>
</gene>
<dbReference type="GO" id="GO:0005634">
    <property type="term" value="C:nucleus"/>
    <property type="evidence" value="ECO:0007669"/>
    <property type="project" value="UniProtKB-SubCell"/>
</dbReference>
<keyword evidence="1" id="KW-0804">Transcription</keyword>